<sequence>MNQSNLGLGSREAGCAESDSEVGLFSLLTHQSPADVRHVVRVQLRRGARTRKGSCCGGRQGRAAAEGEPECWTSAEDEGDAAAGAGSMMEMIAERRDGAEMGWGN</sequence>
<name>A0AAV2E317_9ROSI</name>
<gene>
    <name evidence="2" type="ORF">LTRI10_LOCUS21792</name>
</gene>
<feature type="region of interest" description="Disordered" evidence="1">
    <location>
        <begin position="51"/>
        <end position="73"/>
    </location>
</feature>
<evidence type="ECO:0000256" key="1">
    <source>
        <dbReference type="SAM" id="MobiDB-lite"/>
    </source>
</evidence>
<reference evidence="2 3" key="1">
    <citation type="submission" date="2024-04" db="EMBL/GenBank/DDBJ databases">
        <authorList>
            <person name="Fracassetti M."/>
        </authorList>
    </citation>
    <scope>NUCLEOTIDE SEQUENCE [LARGE SCALE GENOMIC DNA]</scope>
</reference>
<organism evidence="2 3">
    <name type="scientific">Linum trigynum</name>
    <dbReference type="NCBI Taxonomy" id="586398"/>
    <lineage>
        <taxon>Eukaryota</taxon>
        <taxon>Viridiplantae</taxon>
        <taxon>Streptophyta</taxon>
        <taxon>Embryophyta</taxon>
        <taxon>Tracheophyta</taxon>
        <taxon>Spermatophyta</taxon>
        <taxon>Magnoliopsida</taxon>
        <taxon>eudicotyledons</taxon>
        <taxon>Gunneridae</taxon>
        <taxon>Pentapetalae</taxon>
        <taxon>rosids</taxon>
        <taxon>fabids</taxon>
        <taxon>Malpighiales</taxon>
        <taxon>Linaceae</taxon>
        <taxon>Linum</taxon>
    </lineage>
</organism>
<keyword evidence="3" id="KW-1185">Reference proteome</keyword>
<protein>
    <submittedName>
        <fullName evidence="2">Uncharacterized protein</fullName>
    </submittedName>
</protein>
<dbReference type="Proteomes" id="UP001497516">
    <property type="component" value="Chromosome 4"/>
</dbReference>
<evidence type="ECO:0000313" key="2">
    <source>
        <dbReference type="EMBL" id="CAL1380341.1"/>
    </source>
</evidence>
<proteinExistence type="predicted"/>
<dbReference type="AlphaFoldDB" id="A0AAV2E317"/>
<dbReference type="EMBL" id="OZ034817">
    <property type="protein sequence ID" value="CAL1380341.1"/>
    <property type="molecule type" value="Genomic_DNA"/>
</dbReference>
<evidence type="ECO:0000313" key="3">
    <source>
        <dbReference type="Proteomes" id="UP001497516"/>
    </source>
</evidence>
<accession>A0AAV2E317</accession>